<organism evidence="1 2">
    <name type="scientific">Trichinella papuae</name>
    <dbReference type="NCBI Taxonomy" id="268474"/>
    <lineage>
        <taxon>Eukaryota</taxon>
        <taxon>Metazoa</taxon>
        <taxon>Ecdysozoa</taxon>
        <taxon>Nematoda</taxon>
        <taxon>Enoplea</taxon>
        <taxon>Dorylaimia</taxon>
        <taxon>Trichinellida</taxon>
        <taxon>Trichinellidae</taxon>
        <taxon>Trichinella</taxon>
    </lineage>
</organism>
<sequence length="88" mass="10078">LPDRQFKAITKLSGSLSNARKECTSAINIDILCCKVRNCFWKQYCRKLLAVEILINKLETIKKETVLNLLFDKTGIYKGLNDKGNRQS</sequence>
<dbReference type="AlphaFoldDB" id="A0A0V1M516"/>
<accession>A0A0V1M516</accession>
<evidence type="ECO:0000313" key="2">
    <source>
        <dbReference type="Proteomes" id="UP000054843"/>
    </source>
</evidence>
<proteinExistence type="predicted"/>
<comment type="caution">
    <text evidence="1">The sequence shown here is derived from an EMBL/GenBank/DDBJ whole genome shotgun (WGS) entry which is preliminary data.</text>
</comment>
<evidence type="ECO:0000313" key="1">
    <source>
        <dbReference type="EMBL" id="KRZ66382.1"/>
    </source>
</evidence>
<name>A0A0V1M516_9BILA</name>
<reference evidence="1 2" key="1">
    <citation type="submission" date="2015-01" db="EMBL/GenBank/DDBJ databases">
        <title>Evolution of Trichinella species and genotypes.</title>
        <authorList>
            <person name="Korhonen P.K."/>
            <person name="Edoardo P."/>
            <person name="Giuseppe L.R."/>
            <person name="Gasser R.B."/>
        </authorList>
    </citation>
    <scope>NUCLEOTIDE SEQUENCE [LARGE SCALE GENOMIC DNA]</scope>
    <source>
        <strain evidence="1">ISS1980</strain>
    </source>
</reference>
<dbReference type="Proteomes" id="UP000054843">
    <property type="component" value="Unassembled WGS sequence"/>
</dbReference>
<protein>
    <submittedName>
        <fullName evidence="1">Uncharacterized protein</fullName>
    </submittedName>
</protein>
<dbReference type="EMBL" id="JYDO01000247">
    <property type="protein sequence ID" value="KRZ66382.1"/>
    <property type="molecule type" value="Genomic_DNA"/>
</dbReference>
<gene>
    <name evidence="1" type="ORF">T10_2695</name>
</gene>
<keyword evidence="2" id="KW-1185">Reference proteome</keyword>
<feature type="non-terminal residue" evidence="1">
    <location>
        <position position="1"/>
    </location>
</feature>